<evidence type="ECO:0000313" key="2">
    <source>
        <dbReference type="EMBL" id="GBO25871.1"/>
    </source>
</evidence>
<feature type="region of interest" description="Disordered" evidence="1">
    <location>
        <begin position="55"/>
        <end position="80"/>
    </location>
</feature>
<dbReference type="AlphaFoldDB" id="A0A4Y2VMJ9"/>
<organism evidence="2 3">
    <name type="scientific">Araneus ventricosus</name>
    <name type="common">Orbweaver spider</name>
    <name type="synonym">Epeira ventricosa</name>
    <dbReference type="NCBI Taxonomy" id="182803"/>
    <lineage>
        <taxon>Eukaryota</taxon>
        <taxon>Metazoa</taxon>
        <taxon>Ecdysozoa</taxon>
        <taxon>Arthropoda</taxon>
        <taxon>Chelicerata</taxon>
        <taxon>Arachnida</taxon>
        <taxon>Araneae</taxon>
        <taxon>Araneomorphae</taxon>
        <taxon>Entelegynae</taxon>
        <taxon>Araneoidea</taxon>
        <taxon>Araneidae</taxon>
        <taxon>Araneus</taxon>
    </lineage>
</organism>
<evidence type="ECO:0000313" key="3">
    <source>
        <dbReference type="Proteomes" id="UP000499080"/>
    </source>
</evidence>
<keyword evidence="3" id="KW-1185">Reference proteome</keyword>
<proteinExistence type="predicted"/>
<sequence length="113" mass="12863">MLLHIEPLFIVPGNKLLSIHRIPILLPSCYSPDLICDFSSDEKFSRIMDSQVPNKDYCGRKPKERLSGGRRERVKQDAQDSPVISTRYVHGPILGQLINQGIILHHSNIDLVY</sequence>
<dbReference type="EMBL" id="BGPR01048852">
    <property type="protein sequence ID" value="GBO25871.1"/>
    <property type="molecule type" value="Genomic_DNA"/>
</dbReference>
<reference evidence="2 3" key="1">
    <citation type="journal article" date="2019" name="Sci. Rep.">
        <title>Orb-weaving spider Araneus ventricosus genome elucidates the spidroin gene catalogue.</title>
        <authorList>
            <person name="Kono N."/>
            <person name="Nakamura H."/>
            <person name="Ohtoshi R."/>
            <person name="Moran D.A.P."/>
            <person name="Shinohara A."/>
            <person name="Yoshida Y."/>
            <person name="Fujiwara M."/>
            <person name="Mori M."/>
            <person name="Tomita M."/>
            <person name="Arakawa K."/>
        </authorList>
    </citation>
    <scope>NUCLEOTIDE SEQUENCE [LARGE SCALE GENOMIC DNA]</scope>
</reference>
<dbReference type="Proteomes" id="UP000499080">
    <property type="component" value="Unassembled WGS sequence"/>
</dbReference>
<accession>A0A4Y2VMJ9</accession>
<evidence type="ECO:0000256" key="1">
    <source>
        <dbReference type="SAM" id="MobiDB-lite"/>
    </source>
</evidence>
<comment type="caution">
    <text evidence="2">The sequence shown here is derived from an EMBL/GenBank/DDBJ whole genome shotgun (WGS) entry which is preliminary data.</text>
</comment>
<protein>
    <submittedName>
        <fullName evidence="2">Uncharacterized protein</fullName>
    </submittedName>
</protein>
<feature type="compositionally biased region" description="Basic and acidic residues" evidence="1">
    <location>
        <begin position="57"/>
        <end position="78"/>
    </location>
</feature>
<name>A0A4Y2VMJ9_ARAVE</name>
<gene>
    <name evidence="2" type="ORF">AVEN_119140_1</name>
</gene>